<feature type="transmembrane region" description="Helical" evidence="1">
    <location>
        <begin position="84"/>
        <end position="106"/>
    </location>
</feature>
<dbReference type="EMBL" id="QXQB01000002">
    <property type="protein sequence ID" value="RJX39744.1"/>
    <property type="molecule type" value="Genomic_DNA"/>
</dbReference>
<comment type="caution">
    <text evidence="3">The sequence shown here is derived from an EMBL/GenBank/DDBJ whole genome shotgun (WGS) entry which is preliminary data.</text>
</comment>
<feature type="domain" description="CAAX prenyl protease 2/Lysostaphin resistance protein A-like" evidence="2">
    <location>
        <begin position="111"/>
        <end position="209"/>
    </location>
</feature>
<keyword evidence="3" id="KW-0482">Metalloprotease</keyword>
<keyword evidence="1" id="KW-0472">Membrane</keyword>
<feature type="transmembrane region" description="Helical" evidence="1">
    <location>
        <begin position="44"/>
        <end position="63"/>
    </location>
</feature>
<reference evidence="3 4" key="1">
    <citation type="submission" date="2018-09" db="EMBL/GenBank/DDBJ databases">
        <title>Paenibacillus aracenensis nov. sp. isolated from a cave in southern Spain.</title>
        <authorList>
            <person name="Jurado V."/>
            <person name="Gutierrez-Patricio S."/>
            <person name="Gonzalez-Pimentel J.L."/>
            <person name="Miller A.Z."/>
            <person name="Laiz L."/>
            <person name="Saiz-Jimenez C."/>
        </authorList>
    </citation>
    <scope>NUCLEOTIDE SEQUENCE [LARGE SCALE GENOMIC DNA]</scope>
    <source>
        <strain evidence="3 4">JCM 19203</strain>
    </source>
</reference>
<dbReference type="GO" id="GO:0080120">
    <property type="term" value="P:CAAX-box protein maturation"/>
    <property type="evidence" value="ECO:0007669"/>
    <property type="project" value="UniProtKB-ARBA"/>
</dbReference>
<feature type="transmembrane region" description="Helical" evidence="1">
    <location>
        <begin position="143"/>
        <end position="161"/>
    </location>
</feature>
<feature type="transmembrane region" description="Helical" evidence="1">
    <location>
        <begin position="173"/>
        <end position="190"/>
    </location>
</feature>
<keyword evidence="3" id="KW-0378">Hydrolase</keyword>
<feature type="transmembrane region" description="Helical" evidence="1">
    <location>
        <begin position="112"/>
        <end position="131"/>
    </location>
</feature>
<feature type="transmembrane region" description="Helical" evidence="1">
    <location>
        <begin position="219"/>
        <end position="237"/>
    </location>
</feature>
<dbReference type="OrthoDB" id="371054at2"/>
<proteinExistence type="predicted"/>
<gene>
    <name evidence="3" type="ORF">D3P09_10105</name>
</gene>
<dbReference type="GO" id="GO:0004175">
    <property type="term" value="F:endopeptidase activity"/>
    <property type="evidence" value="ECO:0007669"/>
    <property type="project" value="UniProtKB-ARBA"/>
</dbReference>
<accession>A0A3A6Q179</accession>
<keyword evidence="4" id="KW-1185">Reference proteome</keyword>
<evidence type="ECO:0000313" key="3">
    <source>
        <dbReference type="EMBL" id="RJX39744.1"/>
    </source>
</evidence>
<dbReference type="RefSeq" id="WP_120109474.1">
    <property type="nucleotide sequence ID" value="NZ_QXQB01000002.1"/>
</dbReference>
<keyword evidence="3" id="KW-0645">Protease</keyword>
<dbReference type="Proteomes" id="UP000267798">
    <property type="component" value="Unassembled WGS sequence"/>
</dbReference>
<feature type="transmembrane region" description="Helical" evidence="1">
    <location>
        <begin position="15"/>
        <end position="38"/>
    </location>
</feature>
<evidence type="ECO:0000256" key="1">
    <source>
        <dbReference type="SAM" id="Phobius"/>
    </source>
</evidence>
<dbReference type="GO" id="GO:0006508">
    <property type="term" value="P:proteolysis"/>
    <property type="evidence" value="ECO:0007669"/>
    <property type="project" value="UniProtKB-KW"/>
</dbReference>
<protein>
    <submittedName>
        <fullName evidence="3">CPBP family intramembrane metalloprotease</fullName>
    </submittedName>
</protein>
<evidence type="ECO:0000259" key="2">
    <source>
        <dbReference type="Pfam" id="PF02517"/>
    </source>
</evidence>
<dbReference type="Pfam" id="PF02517">
    <property type="entry name" value="Rce1-like"/>
    <property type="match status" value="1"/>
</dbReference>
<dbReference type="InterPro" id="IPR003675">
    <property type="entry name" value="Rce1/LyrA-like_dom"/>
</dbReference>
<feature type="transmembrane region" description="Helical" evidence="1">
    <location>
        <begin position="195"/>
        <end position="213"/>
    </location>
</feature>
<keyword evidence="1" id="KW-1133">Transmembrane helix</keyword>
<organism evidence="3 4">
    <name type="scientific">Paenibacillus pinisoli</name>
    <dbReference type="NCBI Taxonomy" id="1276110"/>
    <lineage>
        <taxon>Bacteria</taxon>
        <taxon>Bacillati</taxon>
        <taxon>Bacillota</taxon>
        <taxon>Bacilli</taxon>
        <taxon>Bacillales</taxon>
        <taxon>Paenibacillaceae</taxon>
        <taxon>Paenibacillus</taxon>
    </lineage>
</organism>
<dbReference type="GO" id="GO:0008237">
    <property type="term" value="F:metallopeptidase activity"/>
    <property type="evidence" value="ECO:0007669"/>
    <property type="project" value="UniProtKB-KW"/>
</dbReference>
<name>A0A3A6Q179_9BACL</name>
<sequence>MKMTGTETPIVRKPYLILLWIELALILFVAGGSAYVSIAELTHPAAPFLGFIPIALFLLFFLMRNNRARTYYLTGLSAIKGKQWLDYAPLLLILIVLLVANNGFAAAPAPTFVYLLLTQLLLVGFVEETLFRGILMRVFAHRGVMYAVIISSVFFGITHALQALGGQSLEDTVLQIVYAFGIGFMLALLVAKHRAVLLTIFFHGLHNFINMTGNEPGTHLYDYIVLAIIAASCLWLLRSVRQTNFSKKGVAPSVS</sequence>
<keyword evidence="1" id="KW-0812">Transmembrane</keyword>
<dbReference type="AlphaFoldDB" id="A0A3A6Q179"/>
<evidence type="ECO:0000313" key="4">
    <source>
        <dbReference type="Proteomes" id="UP000267798"/>
    </source>
</evidence>